<comment type="caution">
    <text evidence="1">The sequence shown here is derived from an EMBL/GenBank/DDBJ whole genome shotgun (WGS) entry which is preliminary data.</text>
</comment>
<dbReference type="AlphaFoldDB" id="A0A6P1BIG5"/>
<reference evidence="1 2" key="1">
    <citation type="journal article" date="2020" name="Arch. Microbiol.">
        <title>Bradyrhizobium uaiense sp. nov., a new highly efficient cowpea symbiont.</title>
        <authorList>
            <person name="Cabral Michel D."/>
            <person name="Azarias Guimaraes A."/>
            <person name="Martins da Costa E."/>
            <person name="Soares de Carvalho T."/>
            <person name="Balsanelli E."/>
            <person name="Willems A."/>
            <person name="Maltempi de Souza E."/>
            <person name="de Souza Moreira F.M."/>
        </authorList>
    </citation>
    <scope>NUCLEOTIDE SEQUENCE [LARGE SCALE GENOMIC DNA]</scope>
    <source>
        <strain evidence="1 2">UFLA 03-164</strain>
    </source>
</reference>
<proteinExistence type="predicted"/>
<sequence length="117" mass="13438">MRLKKGLVNQERRMGWTYNGRCATTLAAIAIAAMWCTGYACARDRRAEEVLTSCRPDVMRFCERFTGRRDVDAAMFCLRDNFKSLGVECRRAMPIAADRNAGPKRRLNRVPIVLHRQ</sequence>
<accession>A0A6P1BIG5</accession>
<name>A0A6P1BIG5_9BRAD</name>
<protein>
    <recommendedName>
        <fullName evidence="3">Cysteine rich repeat protein</fullName>
    </recommendedName>
</protein>
<dbReference type="Proteomes" id="UP000468531">
    <property type="component" value="Unassembled WGS sequence"/>
</dbReference>
<keyword evidence="2" id="KW-1185">Reference proteome</keyword>
<evidence type="ECO:0000313" key="2">
    <source>
        <dbReference type="Proteomes" id="UP000468531"/>
    </source>
</evidence>
<dbReference type="EMBL" id="VKHP01000057">
    <property type="protein sequence ID" value="NEU97411.1"/>
    <property type="molecule type" value="Genomic_DNA"/>
</dbReference>
<gene>
    <name evidence="1" type="ORF">FNJ47_16595</name>
</gene>
<evidence type="ECO:0008006" key="3">
    <source>
        <dbReference type="Google" id="ProtNLM"/>
    </source>
</evidence>
<evidence type="ECO:0000313" key="1">
    <source>
        <dbReference type="EMBL" id="NEU97411.1"/>
    </source>
</evidence>
<organism evidence="1 2">
    <name type="scientific">Bradyrhizobium uaiense</name>
    <dbReference type="NCBI Taxonomy" id="2594946"/>
    <lineage>
        <taxon>Bacteria</taxon>
        <taxon>Pseudomonadati</taxon>
        <taxon>Pseudomonadota</taxon>
        <taxon>Alphaproteobacteria</taxon>
        <taxon>Hyphomicrobiales</taxon>
        <taxon>Nitrobacteraceae</taxon>
        <taxon>Bradyrhizobium</taxon>
    </lineage>
</organism>